<dbReference type="Pfam" id="PF05016">
    <property type="entry name" value="ParE_toxin"/>
    <property type="match status" value="1"/>
</dbReference>
<evidence type="ECO:0000256" key="1">
    <source>
        <dbReference type="ARBA" id="ARBA00022649"/>
    </source>
</evidence>
<proteinExistence type="predicted"/>
<dbReference type="AlphaFoldDB" id="A0A5C4RHS2"/>
<protein>
    <submittedName>
        <fullName evidence="2">Type II toxin-antitoxin system RelE/ParE family toxin</fullName>
    </submittedName>
</protein>
<reference evidence="2 3" key="1">
    <citation type="submission" date="2019-01" db="EMBL/GenBank/DDBJ databases">
        <title>Draft genome assembly of Photorhabdus luminescens subsp. sonorensis Caborca.</title>
        <authorList>
            <person name="Duong D.A."/>
            <person name="Espinosa-Artiles P."/>
            <person name="Orozco R.A."/>
            <person name="Molnar I."/>
            <person name="Stock P."/>
        </authorList>
    </citation>
    <scope>NUCLEOTIDE SEQUENCE [LARGE SCALE GENOMIC DNA]</scope>
    <source>
        <strain evidence="2 3">Caborca</strain>
    </source>
</reference>
<evidence type="ECO:0000313" key="2">
    <source>
        <dbReference type="EMBL" id="TNH43211.1"/>
    </source>
</evidence>
<comment type="caution">
    <text evidence="2">The sequence shown here is derived from an EMBL/GenBank/DDBJ whole genome shotgun (WGS) entry which is preliminary data.</text>
</comment>
<dbReference type="Proteomes" id="UP000307592">
    <property type="component" value="Unassembled WGS sequence"/>
</dbReference>
<dbReference type="InterPro" id="IPR035093">
    <property type="entry name" value="RelE/ParE_toxin_dom_sf"/>
</dbReference>
<organism evidence="2 3">
    <name type="scientific">Photorhabdus luminescens subsp. sonorensis</name>
    <dbReference type="NCBI Taxonomy" id="1173677"/>
    <lineage>
        <taxon>Bacteria</taxon>
        <taxon>Pseudomonadati</taxon>
        <taxon>Pseudomonadota</taxon>
        <taxon>Gammaproteobacteria</taxon>
        <taxon>Enterobacterales</taxon>
        <taxon>Morganellaceae</taxon>
        <taxon>Photorhabdus</taxon>
    </lineage>
</organism>
<name>A0A5C4RHS2_PHOLU</name>
<dbReference type="Gene3D" id="3.30.2310.20">
    <property type="entry name" value="RelE-like"/>
    <property type="match status" value="1"/>
</dbReference>
<accession>A0A5C4RHS2</accession>
<evidence type="ECO:0000313" key="3">
    <source>
        <dbReference type="Proteomes" id="UP000307592"/>
    </source>
</evidence>
<dbReference type="RefSeq" id="WP_139655918.1">
    <property type="nucleotide sequence ID" value="NZ_CAWOQH010000101.1"/>
</dbReference>
<dbReference type="InterPro" id="IPR007712">
    <property type="entry name" value="RelE/ParE_toxin"/>
</dbReference>
<gene>
    <name evidence="2" type="ORF">EP164_12530</name>
</gene>
<keyword evidence="1" id="KW-1277">Toxin-antitoxin system</keyword>
<sequence>MGYLIVRNPDAALKMDELFESAADRLADFPYIGHAGEISGTLEFFPHEHYRLVYEISSETVWILALVHTSRLWP</sequence>
<dbReference type="EMBL" id="SBIJ01000019">
    <property type="protein sequence ID" value="TNH43211.1"/>
    <property type="molecule type" value="Genomic_DNA"/>
</dbReference>